<dbReference type="EMBL" id="JBJJXI010000026">
    <property type="protein sequence ID" value="KAL3404160.1"/>
    <property type="molecule type" value="Genomic_DNA"/>
</dbReference>
<keyword evidence="6" id="KW-1185">Reference proteome</keyword>
<dbReference type="SMART" id="SM00020">
    <property type="entry name" value="Tryp_SPc"/>
    <property type="match status" value="1"/>
</dbReference>
<evidence type="ECO:0000259" key="4">
    <source>
        <dbReference type="PROSITE" id="PS50240"/>
    </source>
</evidence>
<dbReference type="InterPro" id="IPR051487">
    <property type="entry name" value="Ser/Thr_Proteases_Immune/Dev"/>
</dbReference>
<feature type="chain" id="PRO_5044891260" description="Peptidase S1 domain-containing protein" evidence="3">
    <location>
        <begin position="22"/>
        <end position="272"/>
    </location>
</feature>
<dbReference type="Pfam" id="PF00089">
    <property type="entry name" value="Trypsin"/>
    <property type="match status" value="1"/>
</dbReference>
<dbReference type="InterPro" id="IPR001254">
    <property type="entry name" value="Trypsin_dom"/>
</dbReference>
<proteinExistence type="inferred from homology"/>
<reference evidence="5 6" key="1">
    <citation type="journal article" date="2024" name="bioRxiv">
        <title>A reference genome for Trichogramma kaykai: A tiny desert-dwelling parasitoid wasp with competing sex-ratio distorters.</title>
        <authorList>
            <person name="Culotta J."/>
            <person name="Lindsey A.R."/>
        </authorList>
    </citation>
    <scope>NUCLEOTIDE SEQUENCE [LARGE SCALE GENOMIC DNA]</scope>
    <source>
        <strain evidence="5 6">KSX58</strain>
    </source>
</reference>
<name>A0ABD2XFX8_9HYME</name>
<evidence type="ECO:0000256" key="2">
    <source>
        <dbReference type="ARBA" id="ARBA00024195"/>
    </source>
</evidence>
<dbReference type="PROSITE" id="PS50240">
    <property type="entry name" value="TRYPSIN_DOM"/>
    <property type="match status" value="1"/>
</dbReference>
<gene>
    <name evidence="5" type="ORF">TKK_003144</name>
</gene>
<organism evidence="5 6">
    <name type="scientific">Trichogramma kaykai</name>
    <dbReference type="NCBI Taxonomy" id="54128"/>
    <lineage>
        <taxon>Eukaryota</taxon>
        <taxon>Metazoa</taxon>
        <taxon>Ecdysozoa</taxon>
        <taxon>Arthropoda</taxon>
        <taxon>Hexapoda</taxon>
        <taxon>Insecta</taxon>
        <taxon>Pterygota</taxon>
        <taxon>Neoptera</taxon>
        <taxon>Endopterygota</taxon>
        <taxon>Hymenoptera</taxon>
        <taxon>Apocrita</taxon>
        <taxon>Proctotrupomorpha</taxon>
        <taxon>Chalcidoidea</taxon>
        <taxon>Trichogrammatidae</taxon>
        <taxon>Trichogramma</taxon>
    </lineage>
</organism>
<evidence type="ECO:0000256" key="1">
    <source>
        <dbReference type="ARBA" id="ARBA00023157"/>
    </source>
</evidence>
<dbReference type="InterPro" id="IPR018114">
    <property type="entry name" value="TRYPSIN_HIS"/>
</dbReference>
<dbReference type="SUPFAM" id="SSF50494">
    <property type="entry name" value="Trypsin-like serine proteases"/>
    <property type="match status" value="1"/>
</dbReference>
<evidence type="ECO:0000313" key="6">
    <source>
        <dbReference type="Proteomes" id="UP001627154"/>
    </source>
</evidence>
<feature type="domain" description="Peptidase S1" evidence="4">
    <location>
        <begin position="28"/>
        <end position="240"/>
    </location>
</feature>
<accession>A0ABD2XFX8</accession>
<dbReference type="InterPro" id="IPR043504">
    <property type="entry name" value="Peptidase_S1_PA_chymotrypsin"/>
</dbReference>
<sequence length="272" mass="30263">MLKRCILKLVFGSYLITVIKSTSEKSKIVEGELALPKQFPHQVSLQHLQNGPNCTAHFCGGSIIDEWHIITAAHCIFDGSQNKYRFKSITIVAGIIDLLNQTSAVYRDVQFTFMPHAYTLNAFNQLENQEDDIAILKLRDPLPLGSHPFIGAVKLPAPNQCLFKKRDSVNQKGVMSGFGSTNNDDLMGFSGGPLYDDKNNILMGIISSSGYHPFGMNECGIYTVCTRVSFYLDFINQVLANSIALSDSTILTSELSRFNSIYYANRHVCNAY</sequence>
<dbReference type="Proteomes" id="UP001627154">
    <property type="component" value="Unassembled WGS sequence"/>
</dbReference>
<dbReference type="PANTHER" id="PTHR24256">
    <property type="entry name" value="TRYPTASE-RELATED"/>
    <property type="match status" value="1"/>
</dbReference>
<comment type="similarity">
    <text evidence="2">Belongs to the peptidase S1 family. CLIP subfamily.</text>
</comment>
<dbReference type="AlphaFoldDB" id="A0ABD2XFX8"/>
<keyword evidence="1" id="KW-1015">Disulfide bond</keyword>
<dbReference type="PROSITE" id="PS00134">
    <property type="entry name" value="TRYPSIN_HIS"/>
    <property type="match status" value="1"/>
</dbReference>
<evidence type="ECO:0000256" key="3">
    <source>
        <dbReference type="SAM" id="SignalP"/>
    </source>
</evidence>
<comment type="caution">
    <text evidence="5">The sequence shown here is derived from an EMBL/GenBank/DDBJ whole genome shotgun (WGS) entry which is preliminary data.</text>
</comment>
<evidence type="ECO:0000313" key="5">
    <source>
        <dbReference type="EMBL" id="KAL3404160.1"/>
    </source>
</evidence>
<dbReference type="InterPro" id="IPR009003">
    <property type="entry name" value="Peptidase_S1_PA"/>
</dbReference>
<feature type="signal peptide" evidence="3">
    <location>
        <begin position="1"/>
        <end position="21"/>
    </location>
</feature>
<dbReference type="Gene3D" id="2.40.10.10">
    <property type="entry name" value="Trypsin-like serine proteases"/>
    <property type="match status" value="2"/>
</dbReference>
<keyword evidence="3" id="KW-0732">Signal</keyword>
<protein>
    <recommendedName>
        <fullName evidence="4">Peptidase S1 domain-containing protein</fullName>
    </recommendedName>
</protein>